<dbReference type="Gene3D" id="2.60.40.1700">
    <property type="entry name" value="Protein-arginine deiminase, central domain"/>
    <property type="match status" value="1"/>
</dbReference>
<dbReference type="Pfam" id="PF03068">
    <property type="entry name" value="PAD"/>
    <property type="match status" value="1"/>
</dbReference>
<gene>
    <name evidence="12" type="primary">Padi1_1</name>
    <name evidence="12" type="ORF">ORTSPA_R06673</name>
</gene>
<evidence type="ECO:0000256" key="2">
    <source>
        <dbReference type="ARBA" id="ARBA00008166"/>
    </source>
</evidence>
<evidence type="ECO:0000256" key="6">
    <source>
        <dbReference type="ARBA" id="ARBA00022837"/>
    </source>
</evidence>
<feature type="domain" description="Protein-arginine deiminase (PAD) central" evidence="11">
    <location>
        <begin position="123"/>
        <end position="281"/>
    </location>
</feature>
<protein>
    <recommendedName>
        <fullName evidence="3">protein-arginine deiminase</fullName>
        <ecNumber evidence="3">3.5.3.15</ecNumber>
    </recommendedName>
</protein>
<reference evidence="12 13" key="1">
    <citation type="submission" date="2019-09" db="EMBL/GenBank/DDBJ databases">
        <title>Bird 10,000 Genomes (B10K) Project - Family phase.</title>
        <authorList>
            <person name="Zhang G."/>
        </authorList>
    </citation>
    <scope>NUCLEOTIDE SEQUENCE [LARGE SCALE GENOMIC DNA]</scope>
    <source>
        <strain evidence="12">B10K-DU-029-32</strain>
        <tissue evidence="12">Liver or heart</tissue>
    </source>
</reference>
<dbReference type="PIRSF" id="PIRSF001247">
    <property type="entry name" value="Protein-arginine_deiminase"/>
    <property type="match status" value="1"/>
</dbReference>
<dbReference type="GO" id="GO:0005509">
    <property type="term" value="F:calcium ion binding"/>
    <property type="evidence" value="ECO:0007669"/>
    <property type="project" value="InterPro"/>
</dbReference>
<keyword evidence="6" id="KW-0106">Calcium</keyword>
<evidence type="ECO:0000256" key="1">
    <source>
        <dbReference type="ARBA" id="ARBA00004496"/>
    </source>
</evidence>
<comment type="similarity">
    <text evidence="2">Belongs to the protein arginine deiminase family.</text>
</comment>
<comment type="catalytic activity">
    <reaction evidence="7">
        <text>L-arginyl-[protein] + H2O = L-citrullyl-[protein] + NH4(+)</text>
        <dbReference type="Rhea" id="RHEA:18089"/>
        <dbReference type="Rhea" id="RHEA-COMP:10532"/>
        <dbReference type="Rhea" id="RHEA-COMP:10588"/>
        <dbReference type="ChEBI" id="CHEBI:15377"/>
        <dbReference type="ChEBI" id="CHEBI:28938"/>
        <dbReference type="ChEBI" id="CHEBI:29965"/>
        <dbReference type="ChEBI" id="CHEBI:83397"/>
        <dbReference type="EC" id="3.5.3.15"/>
    </reaction>
</comment>
<dbReference type="Pfam" id="PF08526">
    <property type="entry name" value="PAD_N"/>
    <property type="match status" value="1"/>
</dbReference>
<dbReference type="PANTHER" id="PTHR10837:SF11">
    <property type="entry name" value="PROTEIN-ARGININE DEIMINASE TYPE-1"/>
    <property type="match status" value="1"/>
</dbReference>
<dbReference type="GO" id="GO:0004668">
    <property type="term" value="F:protein-arginine deiminase activity"/>
    <property type="evidence" value="ECO:0007669"/>
    <property type="project" value="UniProtKB-EC"/>
</dbReference>
<dbReference type="Proteomes" id="UP000526602">
    <property type="component" value="Unassembled WGS sequence"/>
</dbReference>
<evidence type="ECO:0000256" key="5">
    <source>
        <dbReference type="ARBA" id="ARBA00022801"/>
    </source>
</evidence>
<dbReference type="FunFam" id="2.60.40.1700:FF:000001">
    <property type="entry name" value="Protein-arginine deiminase type-2"/>
    <property type="match status" value="1"/>
</dbReference>
<evidence type="ECO:0000259" key="9">
    <source>
        <dbReference type="Pfam" id="PF03068"/>
    </source>
</evidence>
<proteinExistence type="inferred from homology"/>
<feature type="non-terminal residue" evidence="12">
    <location>
        <position position="670"/>
    </location>
</feature>
<feature type="active site" evidence="8">
    <location>
        <position position="359"/>
    </location>
</feature>
<dbReference type="InterPro" id="IPR036556">
    <property type="entry name" value="PAD_central_sf"/>
</dbReference>
<evidence type="ECO:0000256" key="4">
    <source>
        <dbReference type="ARBA" id="ARBA00022490"/>
    </source>
</evidence>
<dbReference type="PANTHER" id="PTHR10837">
    <property type="entry name" value="PEPTIDYLARGININE DEIMINASE"/>
    <property type="match status" value="1"/>
</dbReference>
<accession>A0A7K8G4E5</accession>
<dbReference type="EMBL" id="VZTJ01000679">
    <property type="protein sequence ID" value="NXB99205.1"/>
    <property type="molecule type" value="Genomic_DNA"/>
</dbReference>
<dbReference type="Pfam" id="PF08527">
    <property type="entry name" value="PAD_M"/>
    <property type="match status" value="1"/>
</dbReference>
<keyword evidence="13" id="KW-1185">Reference proteome</keyword>
<dbReference type="InterPro" id="IPR013733">
    <property type="entry name" value="Prot_Arg_deaminase_cen_dom"/>
</dbReference>
<dbReference type="InterPro" id="IPR008972">
    <property type="entry name" value="Cupredoxin"/>
</dbReference>
<dbReference type="SUPFAM" id="SSF49503">
    <property type="entry name" value="Cupredoxins"/>
    <property type="match status" value="1"/>
</dbReference>
<dbReference type="Gene3D" id="3.75.10.10">
    <property type="entry name" value="L-arginine/glycine Amidinotransferase, Chain A"/>
    <property type="match status" value="1"/>
</dbReference>
<keyword evidence="4" id="KW-0963">Cytoplasm</keyword>
<evidence type="ECO:0000256" key="8">
    <source>
        <dbReference type="PIRSR" id="PIRSR001247-1"/>
    </source>
</evidence>
<organism evidence="12 13">
    <name type="scientific">Orthonyx spaldingii</name>
    <name type="common">Chowchilla</name>
    <dbReference type="NCBI Taxonomy" id="38397"/>
    <lineage>
        <taxon>Eukaryota</taxon>
        <taxon>Metazoa</taxon>
        <taxon>Chordata</taxon>
        <taxon>Craniata</taxon>
        <taxon>Vertebrata</taxon>
        <taxon>Euteleostomi</taxon>
        <taxon>Archelosauria</taxon>
        <taxon>Archosauria</taxon>
        <taxon>Dinosauria</taxon>
        <taxon>Saurischia</taxon>
        <taxon>Theropoda</taxon>
        <taxon>Coelurosauria</taxon>
        <taxon>Aves</taxon>
        <taxon>Neognathae</taxon>
        <taxon>Neoaves</taxon>
        <taxon>Telluraves</taxon>
        <taxon>Australaves</taxon>
        <taxon>Passeriformes</taxon>
        <taxon>Corvoidea</taxon>
        <taxon>Orthonychidae</taxon>
        <taxon>Orthonyx</taxon>
    </lineage>
</organism>
<comment type="subcellular location">
    <subcellularLocation>
        <location evidence="1">Cytoplasm</location>
    </subcellularLocation>
</comment>
<evidence type="ECO:0000256" key="7">
    <source>
        <dbReference type="ARBA" id="ARBA00048487"/>
    </source>
</evidence>
<evidence type="ECO:0000313" key="12">
    <source>
        <dbReference type="EMBL" id="NXB99205.1"/>
    </source>
</evidence>
<dbReference type="GO" id="GO:0005737">
    <property type="term" value="C:cytoplasm"/>
    <property type="evidence" value="ECO:0007669"/>
    <property type="project" value="UniProtKB-SubCell"/>
</dbReference>
<dbReference type="AlphaFoldDB" id="A0A7K8G4E5"/>
<comment type="caution">
    <text evidence="12">The sequence shown here is derived from an EMBL/GenBank/DDBJ whole genome shotgun (WGS) entry which is preliminary data.</text>
</comment>
<dbReference type="InterPro" id="IPR004303">
    <property type="entry name" value="PAD"/>
</dbReference>
<dbReference type="Gene3D" id="2.60.40.1860">
    <property type="entry name" value="Protein-arginine deiminase, N-terminal domain"/>
    <property type="match status" value="1"/>
</dbReference>
<feature type="active site" evidence="8">
    <location>
        <position position="652"/>
    </location>
</feature>
<dbReference type="FunFam" id="3.75.10.10:FF:000003">
    <property type="entry name" value="Protein-arginine deiminase type-2"/>
    <property type="match status" value="1"/>
</dbReference>
<feature type="domain" description="Protein-arginine deiminase C-terminal" evidence="9">
    <location>
        <begin position="292"/>
        <end position="667"/>
    </location>
</feature>
<keyword evidence="5" id="KW-0378">Hydrolase</keyword>
<dbReference type="InterPro" id="IPR038685">
    <property type="entry name" value="PAD_N_sf"/>
</dbReference>
<dbReference type="GO" id="GO:0005634">
    <property type="term" value="C:nucleus"/>
    <property type="evidence" value="ECO:0007669"/>
    <property type="project" value="TreeGrafter"/>
</dbReference>
<evidence type="ECO:0000259" key="10">
    <source>
        <dbReference type="Pfam" id="PF08526"/>
    </source>
</evidence>
<feature type="non-terminal residue" evidence="12">
    <location>
        <position position="1"/>
    </location>
</feature>
<feature type="active site" evidence="8">
    <location>
        <position position="478"/>
    </location>
</feature>
<feature type="active site" evidence="8">
    <location>
        <position position="480"/>
    </location>
</feature>
<evidence type="ECO:0000313" key="13">
    <source>
        <dbReference type="Proteomes" id="UP000526602"/>
    </source>
</evidence>
<name>A0A7K8G4E5_ORTSP</name>
<dbReference type="EC" id="3.5.3.15" evidence="3"/>
<evidence type="ECO:0000259" key="11">
    <source>
        <dbReference type="Pfam" id="PF08527"/>
    </source>
</evidence>
<feature type="domain" description="Protein-arginine deiminase (PAD) N-terminal" evidence="10">
    <location>
        <begin position="1"/>
        <end position="121"/>
    </location>
</feature>
<dbReference type="SUPFAM" id="SSF110083">
    <property type="entry name" value="Peptidylarginine deiminase Pad4, middle domain"/>
    <property type="match status" value="1"/>
</dbReference>
<evidence type="ECO:0000256" key="3">
    <source>
        <dbReference type="ARBA" id="ARBA00012200"/>
    </source>
</evidence>
<dbReference type="InterPro" id="IPR013732">
    <property type="entry name" value="PAD_N"/>
</dbReference>
<sequence length="670" mass="73136">QQRRVQLSTQRPSSTVCVLGSELALDVCGSAPKGAASFQAQGTPGVRLWVVHGAQSVKLPSSVGRWPLGPAQPGSAPPGPGPELLLAMDTLSRDVGDEKVRISYFREGGAVPVGRAMLYLTCVEVSLEADVNRSGAVSRTLLDKATWTWGPEGHGAVLLVNCDRDQPGAAGPDNQDSAVRSYNDLQDMSQVVLRTRGPRTIFAGHRLLLHVDFSDADKVGVFYGGDGAAPEEFRHVLGGPKLAYSVRPSRHRDESTFYVEGLAFPDVDFSGLVALHVTLLEGPEKGLLETPIFTDTVVFRVAPWIMTPNTQQPLEVFVCSSVDGNAEFVAAVGALAERAGCPLTVCPPPQNRQDRWIQDEVEFGYVQAPHKTFPVVLDSPRDRGLKDFPVRSILGPDFGYVARQAPEGASSLDSFGNLEVSPPVTVQGKEYPLGRILIGTSFPRPGGRRMAKAVREFLRAQRVQAPVELFSDWLQVGHVDEFLSFVPAPDRKGFRLLLASPSACYQLLREKQEEGFGEAAMFQGLEKVPKPTINEILANEELRKFNNYAQSCISWNRDILKRSLGLAEPDIVDLPQLFRGDVAAGAEAFFPAMVNMLVLGRHLGIPKPFGPVVGGQCCLEQRVRELLEPLGLSCTFIDDFFSYHVLAGDVHCGTNVRRKPFACKWWHVVP</sequence>
<dbReference type="SUPFAM" id="SSF55909">
    <property type="entry name" value="Pentein"/>
    <property type="match status" value="1"/>
</dbReference>
<dbReference type="InterPro" id="IPR013530">
    <property type="entry name" value="PAD_C"/>
</dbReference>